<dbReference type="Pfam" id="PF01381">
    <property type="entry name" value="HTH_3"/>
    <property type="match status" value="1"/>
</dbReference>
<dbReference type="Gene3D" id="1.10.260.40">
    <property type="entry name" value="lambda repressor-like DNA-binding domains"/>
    <property type="match status" value="1"/>
</dbReference>
<keyword evidence="1" id="KW-0238">DNA-binding</keyword>
<dbReference type="InterPro" id="IPR050807">
    <property type="entry name" value="TransReg_Diox_bact_type"/>
</dbReference>
<reference evidence="3" key="1">
    <citation type="journal article" date="2015" name="Nature">
        <title>Complex archaea that bridge the gap between prokaryotes and eukaryotes.</title>
        <authorList>
            <person name="Spang A."/>
            <person name="Saw J.H."/>
            <person name="Jorgensen S.L."/>
            <person name="Zaremba-Niedzwiedzka K."/>
            <person name="Martijn J."/>
            <person name="Lind A.E."/>
            <person name="van Eijk R."/>
            <person name="Schleper C."/>
            <person name="Guy L."/>
            <person name="Ettema T.J."/>
        </authorList>
    </citation>
    <scope>NUCLEOTIDE SEQUENCE</scope>
</reference>
<evidence type="ECO:0000256" key="1">
    <source>
        <dbReference type="ARBA" id="ARBA00023125"/>
    </source>
</evidence>
<dbReference type="InterPro" id="IPR010982">
    <property type="entry name" value="Lambda_DNA-bd_dom_sf"/>
</dbReference>
<dbReference type="PROSITE" id="PS50943">
    <property type="entry name" value="HTH_CROC1"/>
    <property type="match status" value="1"/>
</dbReference>
<organism evidence="3">
    <name type="scientific">marine sediment metagenome</name>
    <dbReference type="NCBI Taxonomy" id="412755"/>
    <lineage>
        <taxon>unclassified sequences</taxon>
        <taxon>metagenomes</taxon>
        <taxon>ecological metagenomes</taxon>
    </lineage>
</organism>
<dbReference type="AlphaFoldDB" id="A0A0F9FPY7"/>
<proteinExistence type="predicted"/>
<dbReference type="InterPro" id="IPR001387">
    <property type="entry name" value="Cro/C1-type_HTH"/>
</dbReference>
<dbReference type="GO" id="GO:0003677">
    <property type="term" value="F:DNA binding"/>
    <property type="evidence" value="ECO:0007669"/>
    <property type="project" value="UniProtKB-KW"/>
</dbReference>
<dbReference type="SUPFAM" id="SSF47413">
    <property type="entry name" value="lambda repressor-like DNA-binding domains"/>
    <property type="match status" value="1"/>
</dbReference>
<sequence length="174" mass="19343">HERLVIDMMLSLQKDPSEVKKAAEAVIAHRDTFAAEQVGGDAALRVARSNSDKDCHWFQRYDIVHPEVKDELRRWKADRDAAKDFGRRLREARIGSGVTQVAFAKAIGSSQPAISQMESGGRRPSIRMLRRLLEVLQVDADCLLSAHPEQEELNASTVLQYPPDGIPAQGDDDG</sequence>
<dbReference type="PANTHER" id="PTHR46797">
    <property type="entry name" value="HTH-TYPE TRANSCRIPTIONAL REGULATOR"/>
    <property type="match status" value="1"/>
</dbReference>
<comment type="caution">
    <text evidence="3">The sequence shown here is derived from an EMBL/GenBank/DDBJ whole genome shotgun (WGS) entry which is preliminary data.</text>
</comment>
<feature type="domain" description="HTH cro/C1-type" evidence="2">
    <location>
        <begin position="89"/>
        <end position="143"/>
    </location>
</feature>
<gene>
    <name evidence="3" type="ORF">LCGC14_2004280</name>
</gene>
<dbReference type="GO" id="GO:0003700">
    <property type="term" value="F:DNA-binding transcription factor activity"/>
    <property type="evidence" value="ECO:0007669"/>
    <property type="project" value="TreeGrafter"/>
</dbReference>
<name>A0A0F9FPY7_9ZZZZ</name>
<dbReference type="EMBL" id="LAZR01022840">
    <property type="protein sequence ID" value="KKL80481.1"/>
    <property type="molecule type" value="Genomic_DNA"/>
</dbReference>
<dbReference type="SMART" id="SM00530">
    <property type="entry name" value="HTH_XRE"/>
    <property type="match status" value="1"/>
</dbReference>
<accession>A0A0F9FPY7</accession>
<dbReference type="PANTHER" id="PTHR46797:SF1">
    <property type="entry name" value="METHYLPHOSPHONATE SYNTHASE"/>
    <property type="match status" value="1"/>
</dbReference>
<dbReference type="CDD" id="cd00093">
    <property type="entry name" value="HTH_XRE"/>
    <property type="match status" value="1"/>
</dbReference>
<evidence type="ECO:0000313" key="3">
    <source>
        <dbReference type="EMBL" id="KKL80481.1"/>
    </source>
</evidence>
<feature type="non-terminal residue" evidence="3">
    <location>
        <position position="1"/>
    </location>
</feature>
<protein>
    <recommendedName>
        <fullName evidence="2">HTH cro/C1-type domain-containing protein</fullName>
    </recommendedName>
</protein>
<dbReference type="GO" id="GO:0005829">
    <property type="term" value="C:cytosol"/>
    <property type="evidence" value="ECO:0007669"/>
    <property type="project" value="TreeGrafter"/>
</dbReference>
<evidence type="ECO:0000259" key="2">
    <source>
        <dbReference type="PROSITE" id="PS50943"/>
    </source>
</evidence>